<dbReference type="SUPFAM" id="SSF102114">
    <property type="entry name" value="Radical SAM enzymes"/>
    <property type="match status" value="1"/>
</dbReference>
<dbReference type="InterPro" id="IPR007197">
    <property type="entry name" value="rSAM"/>
</dbReference>
<organism evidence="6 7">
    <name type="scientific">candidate division WOR-1 bacterium RIFOXYC2_FULL_41_25</name>
    <dbReference type="NCBI Taxonomy" id="1802586"/>
    <lineage>
        <taxon>Bacteria</taxon>
        <taxon>Bacillati</taxon>
        <taxon>Saganbacteria</taxon>
    </lineage>
</organism>
<dbReference type="PANTHER" id="PTHR11228:SF7">
    <property type="entry name" value="PQQA PEPTIDE CYCLASE"/>
    <property type="match status" value="1"/>
</dbReference>
<dbReference type="SFLD" id="SFLDG01067">
    <property type="entry name" value="SPASM/twitch_domain_containing"/>
    <property type="match status" value="1"/>
</dbReference>
<dbReference type="PANTHER" id="PTHR11228">
    <property type="entry name" value="RADICAL SAM DOMAIN PROTEIN"/>
    <property type="match status" value="1"/>
</dbReference>
<keyword evidence="2" id="KW-0479">Metal-binding</keyword>
<dbReference type="Gene3D" id="3.20.20.70">
    <property type="entry name" value="Aldolase class I"/>
    <property type="match status" value="1"/>
</dbReference>
<dbReference type="GO" id="GO:0051536">
    <property type="term" value="F:iron-sulfur cluster binding"/>
    <property type="evidence" value="ECO:0007669"/>
    <property type="project" value="UniProtKB-KW"/>
</dbReference>
<dbReference type="CDD" id="cd01335">
    <property type="entry name" value="Radical_SAM"/>
    <property type="match status" value="1"/>
</dbReference>
<evidence type="ECO:0000256" key="2">
    <source>
        <dbReference type="ARBA" id="ARBA00022723"/>
    </source>
</evidence>
<dbReference type="InterPro" id="IPR050377">
    <property type="entry name" value="Radical_SAM_PqqE_MftC-like"/>
</dbReference>
<dbReference type="PROSITE" id="PS51918">
    <property type="entry name" value="RADICAL_SAM"/>
    <property type="match status" value="1"/>
</dbReference>
<dbReference type="SFLD" id="SFLDS00029">
    <property type="entry name" value="Radical_SAM"/>
    <property type="match status" value="1"/>
</dbReference>
<evidence type="ECO:0000256" key="4">
    <source>
        <dbReference type="ARBA" id="ARBA00023014"/>
    </source>
</evidence>
<dbReference type="GO" id="GO:0046872">
    <property type="term" value="F:metal ion binding"/>
    <property type="evidence" value="ECO:0007669"/>
    <property type="project" value="UniProtKB-KW"/>
</dbReference>
<dbReference type="GO" id="GO:0003824">
    <property type="term" value="F:catalytic activity"/>
    <property type="evidence" value="ECO:0007669"/>
    <property type="project" value="InterPro"/>
</dbReference>
<dbReference type="EMBL" id="MEUI01000025">
    <property type="protein sequence ID" value="OGC33962.1"/>
    <property type="molecule type" value="Genomic_DNA"/>
</dbReference>
<dbReference type="Pfam" id="PF04055">
    <property type="entry name" value="Radical_SAM"/>
    <property type="match status" value="1"/>
</dbReference>
<comment type="caution">
    <text evidence="6">The sequence shown here is derived from an EMBL/GenBank/DDBJ whole genome shotgun (WGS) entry which is preliminary data.</text>
</comment>
<keyword evidence="1" id="KW-0949">S-adenosyl-L-methionine</keyword>
<gene>
    <name evidence="6" type="ORF">A2462_07595</name>
</gene>
<evidence type="ECO:0000313" key="6">
    <source>
        <dbReference type="EMBL" id="OGC33962.1"/>
    </source>
</evidence>
<dbReference type="Proteomes" id="UP000177309">
    <property type="component" value="Unassembled WGS sequence"/>
</dbReference>
<sequence length="391" mass="43389">MISDLALTRKEVGLLSPANRGRIKGIIQAGKNLNKLVSVAPAYINLDPTWRCNFTCSGCVDGRVVSRQGQYHVDQAVDLDWNVCQDLINYAKFHGVYGFVVQGGEPLLYNKIDDFLLACRASEIILRLVTNGTQIISHGESLVSTFSGTASYLRVSINWDSAHYDQHTGSKNSLRQVLTGIEFLAQRGIRVVVSSVVFGRKAEEYGLPVNIDQMGDIVSLVRSSGASRLYLRPGKVPSTQAMIPLSEAELANLESFDEDKGLEVCLPDFSQFRQADLPQNKDYPFCPTSFFRIVVGPDAGIYACTSHRGVPAARLAQIQPGQTFTDVWHSVERVRKQLQFSPVQHCRDNTCDKHRFNTLVIDAREEFERSGSSTLLDNLCLSINSPAVLRF</sequence>
<evidence type="ECO:0000259" key="5">
    <source>
        <dbReference type="PROSITE" id="PS51918"/>
    </source>
</evidence>
<dbReference type="AlphaFoldDB" id="A0A1F4TML4"/>
<keyword evidence="4" id="KW-0411">Iron-sulfur</keyword>
<evidence type="ECO:0000256" key="1">
    <source>
        <dbReference type="ARBA" id="ARBA00022691"/>
    </source>
</evidence>
<evidence type="ECO:0000256" key="3">
    <source>
        <dbReference type="ARBA" id="ARBA00023004"/>
    </source>
</evidence>
<accession>A0A1F4TML4</accession>
<keyword evidence="3" id="KW-0408">Iron</keyword>
<dbReference type="InterPro" id="IPR058240">
    <property type="entry name" value="rSAM_sf"/>
</dbReference>
<reference evidence="6 7" key="1">
    <citation type="journal article" date="2016" name="Nat. Commun.">
        <title>Thousands of microbial genomes shed light on interconnected biogeochemical processes in an aquifer system.</title>
        <authorList>
            <person name="Anantharaman K."/>
            <person name="Brown C.T."/>
            <person name="Hug L.A."/>
            <person name="Sharon I."/>
            <person name="Castelle C.J."/>
            <person name="Probst A.J."/>
            <person name="Thomas B.C."/>
            <person name="Singh A."/>
            <person name="Wilkins M.J."/>
            <person name="Karaoz U."/>
            <person name="Brodie E.L."/>
            <person name="Williams K.H."/>
            <person name="Hubbard S.S."/>
            <person name="Banfield J.F."/>
        </authorList>
    </citation>
    <scope>NUCLEOTIDE SEQUENCE [LARGE SCALE GENOMIC DNA]</scope>
</reference>
<feature type="domain" description="Radical SAM core" evidence="5">
    <location>
        <begin position="36"/>
        <end position="270"/>
    </location>
</feature>
<protein>
    <recommendedName>
        <fullName evidence="5">Radical SAM core domain-containing protein</fullName>
    </recommendedName>
</protein>
<evidence type="ECO:0000313" key="7">
    <source>
        <dbReference type="Proteomes" id="UP000177309"/>
    </source>
</evidence>
<dbReference type="InterPro" id="IPR013785">
    <property type="entry name" value="Aldolase_TIM"/>
</dbReference>
<name>A0A1F4TML4_UNCSA</name>
<proteinExistence type="predicted"/>